<evidence type="ECO:0000313" key="3">
    <source>
        <dbReference type="WBParaSite" id="GPLIN_001608400"/>
    </source>
</evidence>
<feature type="chain" id="PRO_5008147936" evidence="1">
    <location>
        <begin position="24"/>
        <end position="60"/>
    </location>
</feature>
<reference evidence="2" key="2">
    <citation type="submission" date="2014-05" db="EMBL/GenBank/DDBJ databases">
        <title>The genome and life-stage specific transcriptomes of Globodera pallida elucidate key aspects of plant parasitism by a cyst nematode.</title>
        <authorList>
            <person name="Cotton J.A."/>
            <person name="Lilley C.J."/>
            <person name="Jones L.M."/>
            <person name="Kikuchi T."/>
            <person name="Reid A.J."/>
            <person name="Thorpe P."/>
            <person name="Tsai I.J."/>
            <person name="Beasley H."/>
            <person name="Blok V."/>
            <person name="Cock P.J.A."/>
            <person name="Van den Akker S.E."/>
            <person name="Holroyd N."/>
            <person name="Hunt M."/>
            <person name="Mantelin S."/>
            <person name="Naghra H."/>
            <person name="Pain A."/>
            <person name="Palomares-Rius J.E."/>
            <person name="Zarowiecki M."/>
            <person name="Berriman M."/>
            <person name="Jones J.T."/>
            <person name="Urwin P.E."/>
        </authorList>
    </citation>
    <scope>NUCLEOTIDE SEQUENCE [LARGE SCALE GENOMIC DNA]</scope>
    <source>
        <strain evidence="2">Lindley</strain>
    </source>
</reference>
<proteinExistence type="predicted"/>
<accession>A0A183CT76</accession>
<organism evidence="2 3">
    <name type="scientific">Globodera pallida</name>
    <name type="common">Potato cyst nematode worm</name>
    <name type="synonym">Heterodera pallida</name>
    <dbReference type="NCBI Taxonomy" id="36090"/>
    <lineage>
        <taxon>Eukaryota</taxon>
        <taxon>Metazoa</taxon>
        <taxon>Ecdysozoa</taxon>
        <taxon>Nematoda</taxon>
        <taxon>Chromadorea</taxon>
        <taxon>Rhabditida</taxon>
        <taxon>Tylenchina</taxon>
        <taxon>Tylenchomorpha</taxon>
        <taxon>Tylenchoidea</taxon>
        <taxon>Heteroderidae</taxon>
        <taxon>Heteroderinae</taxon>
        <taxon>Globodera</taxon>
    </lineage>
</organism>
<dbReference type="Proteomes" id="UP000050741">
    <property type="component" value="Unassembled WGS sequence"/>
</dbReference>
<evidence type="ECO:0000313" key="2">
    <source>
        <dbReference type="Proteomes" id="UP000050741"/>
    </source>
</evidence>
<evidence type="ECO:0000256" key="1">
    <source>
        <dbReference type="SAM" id="SignalP"/>
    </source>
</evidence>
<reference evidence="3" key="3">
    <citation type="submission" date="2016-06" db="UniProtKB">
        <authorList>
            <consortium name="WormBaseParasite"/>
        </authorList>
    </citation>
    <scope>IDENTIFICATION</scope>
</reference>
<keyword evidence="1" id="KW-0732">Signal</keyword>
<dbReference type="AlphaFoldDB" id="A0A183CT76"/>
<feature type="signal peptide" evidence="1">
    <location>
        <begin position="1"/>
        <end position="23"/>
    </location>
</feature>
<reference evidence="2" key="1">
    <citation type="submission" date="2013-12" db="EMBL/GenBank/DDBJ databases">
        <authorList>
            <person name="Aslett M."/>
        </authorList>
    </citation>
    <scope>NUCLEOTIDE SEQUENCE [LARGE SCALE GENOMIC DNA]</scope>
    <source>
        <strain evidence="2">Lindley</strain>
    </source>
</reference>
<keyword evidence="2" id="KW-1185">Reference proteome</keyword>
<name>A0A183CT76_GLOPA</name>
<sequence>MKELAALLVLLFVISIHPSFCAGLECKKGTAHRGPNNYTDEHIYNNSTCPADAIYCVAAT</sequence>
<protein>
    <submittedName>
        <fullName evidence="3">Laminin N-terminal domain-containing protein</fullName>
    </submittedName>
</protein>
<dbReference type="WBParaSite" id="GPLIN_001608400">
    <property type="protein sequence ID" value="GPLIN_001608400"/>
    <property type="gene ID" value="GPLIN_001608400"/>
</dbReference>